<accession>A0A3Q0IZ24</accession>
<gene>
    <name evidence="13" type="primary">LOC103512061</name>
</gene>
<proteinExistence type="predicted"/>
<dbReference type="PANTHER" id="PTHR11006">
    <property type="entry name" value="PROTEIN ARGININE N-METHYLTRANSFERASE"/>
    <property type="match status" value="1"/>
</dbReference>
<dbReference type="Pfam" id="PF06325">
    <property type="entry name" value="PrmA"/>
    <property type="match status" value="1"/>
</dbReference>
<keyword evidence="12" id="KW-1185">Reference proteome</keyword>
<name>A0A3Q0IZ24_DIACI</name>
<dbReference type="GO" id="GO:0005829">
    <property type="term" value="C:cytosol"/>
    <property type="evidence" value="ECO:0007669"/>
    <property type="project" value="UniProtKB-SubCell"/>
</dbReference>
<dbReference type="PROSITE" id="PS51678">
    <property type="entry name" value="SAM_MT_PRMT"/>
    <property type="match status" value="1"/>
</dbReference>
<dbReference type="Pfam" id="PF21137">
    <property type="entry name" value="ANM3_C2H2_Zf"/>
    <property type="match status" value="1"/>
</dbReference>
<reference evidence="13" key="1">
    <citation type="submission" date="2025-08" db="UniProtKB">
        <authorList>
            <consortium name="RefSeq"/>
        </authorList>
    </citation>
    <scope>IDENTIFICATION</scope>
</reference>
<keyword evidence="5 9" id="KW-0808">Transferase</keyword>
<keyword evidence="3" id="KW-0963">Cytoplasm</keyword>
<feature type="domain" description="Protein arginine N-methyltransferase 3-like C2H2 zinc finger" evidence="11">
    <location>
        <begin position="84"/>
        <end position="132"/>
    </location>
</feature>
<dbReference type="CDD" id="cd02440">
    <property type="entry name" value="AdoMet_MTases"/>
    <property type="match status" value="1"/>
</dbReference>
<evidence type="ECO:0000256" key="7">
    <source>
        <dbReference type="ARBA" id="ARBA00047384"/>
    </source>
</evidence>
<evidence type="ECO:0000313" key="13">
    <source>
        <dbReference type="RefSeq" id="XP_026681444.1"/>
    </source>
</evidence>
<dbReference type="PaxDb" id="121845-A0A3Q0IZ24"/>
<dbReference type="GO" id="GO:0035242">
    <property type="term" value="F:protein-arginine omega-N asymmetric methyltransferase activity"/>
    <property type="evidence" value="ECO:0007669"/>
    <property type="project" value="UniProtKB-EC"/>
</dbReference>
<comment type="subcellular location">
    <subcellularLocation>
        <location evidence="1">Cytoplasm</location>
        <location evidence="1">Cytosol</location>
    </subcellularLocation>
</comment>
<evidence type="ECO:0000256" key="9">
    <source>
        <dbReference type="PROSITE-ProRule" id="PRU01015"/>
    </source>
</evidence>
<feature type="coiled-coil region" evidence="10">
    <location>
        <begin position="177"/>
        <end position="204"/>
    </location>
</feature>
<evidence type="ECO:0000256" key="10">
    <source>
        <dbReference type="SAM" id="Coils"/>
    </source>
</evidence>
<dbReference type="AlphaFoldDB" id="A0A3Q0IZ24"/>
<dbReference type="GO" id="GO:0042054">
    <property type="term" value="F:histone methyltransferase activity"/>
    <property type="evidence" value="ECO:0007669"/>
    <property type="project" value="TreeGrafter"/>
</dbReference>
<evidence type="ECO:0000313" key="12">
    <source>
        <dbReference type="Proteomes" id="UP000079169"/>
    </source>
</evidence>
<dbReference type="InterPro" id="IPR049482">
    <property type="entry name" value="ANM3-like_C2H2_Zf"/>
</dbReference>
<dbReference type="FunFam" id="3.40.50.150:FF:000003">
    <property type="entry name" value="Blast:Protein arginine N-methyltransferase 1"/>
    <property type="match status" value="1"/>
</dbReference>
<evidence type="ECO:0000256" key="2">
    <source>
        <dbReference type="ARBA" id="ARBA00011925"/>
    </source>
</evidence>
<keyword evidence="4 9" id="KW-0489">Methyltransferase</keyword>
<evidence type="ECO:0000256" key="1">
    <source>
        <dbReference type="ARBA" id="ARBA00004514"/>
    </source>
</evidence>
<dbReference type="GeneID" id="103512061"/>
<dbReference type="STRING" id="121845.A0A3Q0IZ24"/>
<dbReference type="GO" id="GO:0005634">
    <property type="term" value="C:nucleus"/>
    <property type="evidence" value="ECO:0007669"/>
    <property type="project" value="TreeGrafter"/>
</dbReference>
<evidence type="ECO:0000256" key="6">
    <source>
        <dbReference type="ARBA" id="ARBA00022691"/>
    </source>
</evidence>
<evidence type="ECO:0000256" key="8">
    <source>
        <dbReference type="ARBA" id="ARBA00049303"/>
    </source>
</evidence>
<protein>
    <recommendedName>
        <fullName evidence="2">type I protein arginine methyltransferase</fullName>
        <ecNumber evidence="2">2.1.1.319</ecNumber>
    </recommendedName>
</protein>
<dbReference type="RefSeq" id="XP_026681444.1">
    <property type="nucleotide sequence ID" value="XM_026825643.1"/>
</dbReference>
<evidence type="ECO:0000259" key="11">
    <source>
        <dbReference type="Pfam" id="PF21137"/>
    </source>
</evidence>
<dbReference type="GO" id="GO:0032259">
    <property type="term" value="P:methylation"/>
    <property type="evidence" value="ECO:0007669"/>
    <property type="project" value="UniProtKB-KW"/>
</dbReference>
<dbReference type="EC" id="2.1.1.319" evidence="2"/>
<dbReference type="SUPFAM" id="SSF57667">
    <property type="entry name" value="beta-beta-alpha zinc fingers"/>
    <property type="match status" value="1"/>
</dbReference>
<dbReference type="Gene3D" id="3.40.50.150">
    <property type="entry name" value="Vaccinia Virus protein VP39"/>
    <property type="match status" value="1"/>
</dbReference>
<evidence type="ECO:0000256" key="4">
    <source>
        <dbReference type="ARBA" id="ARBA00022603"/>
    </source>
</evidence>
<comment type="catalytic activity">
    <reaction evidence="8">
        <text>L-arginyl-[protein] + S-adenosyl-L-methionine = N(omega)-methyl-L-arginyl-[protein] + S-adenosyl-L-homocysteine + H(+)</text>
        <dbReference type="Rhea" id="RHEA:48100"/>
        <dbReference type="Rhea" id="RHEA-COMP:10532"/>
        <dbReference type="Rhea" id="RHEA-COMP:11990"/>
        <dbReference type="ChEBI" id="CHEBI:15378"/>
        <dbReference type="ChEBI" id="CHEBI:29965"/>
        <dbReference type="ChEBI" id="CHEBI:57856"/>
        <dbReference type="ChEBI" id="CHEBI:59789"/>
        <dbReference type="ChEBI" id="CHEBI:65280"/>
    </reaction>
    <physiologicalReaction direction="left-to-right" evidence="8">
        <dbReference type="Rhea" id="RHEA:48101"/>
    </physiologicalReaction>
</comment>
<organism evidence="12 13">
    <name type="scientific">Diaphorina citri</name>
    <name type="common">Asian citrus psyllid</name>
    <dbReference type="NCBI Taxonomy" id="121845"/>
    <lineage>
        <taxon>Eukaryota</taxon>
        <taxon>Metazoa</taxon>
        <taxon>Ecdysozoa</taxon>
        <taxon>Arthropoda</taxon>
        <taxon>Hexapoda</taxon>
        <taxon>Insecta</taxon>
        <taxon>Pterygota</taxon>
        <taxon>Neoptera</taxon>
        <taxon>Paraneoptera</taxon>
        <taxon>Hemiptera</taxon>
        <taxon>Sternorrhyncha</taxon>
        <taxon>Psylloidea</taxon>
        <taxon>Psyllidae</taxon>
        <taxon>Diaphorininae</taxon>
        <taxon>Diaphorina</taxon>
    </lineage>
</organism>
<evidence type="ECO:0000256" key="3">
    <source>
        <dbReference type="ARBA" id="ARBA00022490"/>
    </source>
</evidence>
<dbReference type="PANTHER" id="PTHR11006:SF53">
    <property type="entry name" value="PROTEIN ARGININE N-METHYLTRANSFERASE 3"/>
    <property type="match status" value="1"/>
</dbReference>
<dbReference type="InterPro" id="IPR036236">
    <property type="entry name" value="Znf_C2H2_sf"/>
</dbReference>
<dbReference type="InterPro" id="IPR025799">
    <property type="entry name" value="Arg_MeTrfase"/>
</dbReference>
<dbReference type="SUPFAM" id="SSF53335">
    <property type="entry name" value="S-adenosyl-L-methionine-dependent methyltransferases"/>
    <property type="match status" value="1"/>
</dbReference>
<evidence type="ECO:0000256" key="5">
    <source>
        <dbReference type="ARBA" id="ARBA00022679"/>
    </source>
</evidence>
<sequence>MSVEEMKQCVASRLDSMEMHADSDDNDDDGEDWDEIDEDFAMNEPIPCLFQSKNCTNSLGSLEKAILHLKHHHNLDFLELKLVHKMDCYLFIKLINYIRKHNVSPEDILQCITSSKGDNTKLPWSSDEFMKPQIPNDPWLMYDYDDIEESVEDCPPLNGVHHVNVEHGRITMSQEHYASLLSQVKVLTQKLEEKNAEIDMRNEDIAQMRHLMQDMLNKKEEDEEGENKTRRHDKYYFNSYEDAHIHAEMIKDTVRTESYKSAILNNKSLFNNKHVIDVGAGTGILSIFAAQAGAAKVFAIEKSDIAYETIDIIRKNKYDSQIEVYHKLLEDVELPVESVDIIISEWMGYFLLFETMIDSVIDARNRFLKPDGVVCPNRFTLSLCGAYAEGMRQLCFSTLFMHTAHHSLNVSRGH</sequence>
<keyword evidence="6 9" id="KW-0949">S-adenosyl-L-methionine</keyword>
<dbReference type="InterPro" id="IPR029063">
    <property type="entry name" value="SAM-dependent_MTases_sf"/>
</dbReference>
<keyword evidence="10" id="KW-0175">Coiled coil</keyword>
<dbReference type="KEGG" id="dci:103512061"/>
<comment type="catalytic activity">
    <reaction evidence="7">
        <text>L-arginyl-[protein] + 2 S-adenosyl-L-methionine = N(omega),N(omega)-dimethyl-L-arginyl-[protein] + 2 S-adenosyl-L-homocysteine + 2 H(+)</text>
        <dbReference type="Rhea" id="RHEA:48096"/>
        <dbReference type="Rhea" id="RHEA-COMP:10532"/>
        <dbReference type="Rhea" id="RHEA-COMP:11991"/>
        <dbReference type="ChEBI" id="CHEBI:15378"/>
        <dbReference type="ChEBI" id="CHEBI:29965"/>
        <dbReference type="ChEBI" id="CHEBI:57856"/>
        <dbReference type="ChEBI" id="CHEBI:59789"/>
        <dbReference type="ChEBI" id="CHEBI:61897"/>
        <dbReference type="EC" id="2.1.1.319"/>
    </reaction>
    <physiologicalReaction direction="left-to-right" evidence="7">
        <dbReference type="Rhea" id="RHEA:48097"/>
    </physiologicalReaction>
</comment>
<dbReference type="Proteomes" id="UP000079169">
    <property type="component" value="Unplaced"/>
</dbReference>